<dbReference type="InterPro" id="IPR044068">
    <property type="entry name" value="CB"/>
</dbReference>
<dbReference type="InterPro" id="IPR023009">
    <property type="entry name" value="Tyrosine_recombinase_XerC/XerD"/>
</dbReference>
<evidence type="ECO:0000256" key="2">
    <source>
        <dbReference type="ARBA" id="ARBA00010450"/>
    </source>
</evidence>
<feature type="domain" description="Core-binding (CB)" evidence="13">
    <location>
        <begin position="1"/>
        <end position="85"/>
    </location>
</feature>
<dbReference type="Gene3D" id="1.10.150.130">
    <property type="match status" value="1"/>
</dbReference>
<dbReference type="PROSITE" id="PS51898">
    <property type="entry name" value="TYR_RECOMBINASE"/>
    <property type="match status" value="1"/>
</dbReference>
<dbReference type="Pfam" id="PF02899">
    <property type="entry name" value="Phage_int_SAM_1"/>
    <property type="match status" value="1"/>
</dbReference>
<feature type="active site" evidence="11">
    <location>
        <position position="243"/>
    </location>
</feature>
<keyword evidence="4 11" id="KW-0963">Cytoplasm</keyword>
<keyword evidence="9 11" id="KW-0233">DNA recombination</keyword>
<comment type="caution">
    <text evidence="11">Lacks conserved residue(s) required for the propagation of feature annotation.</text>
</comment>
<evidence type="ECO:0000256" key="10">
    <source>
        <dbReference type="ARBA" id="ARBA00023306"/>
    </source>
</evidence>
<evidence type="ECO:0000259" key="13">
    <source>
        <dbReference type="PROSITE" id="PS51900"/>
    </source>
</evidence>
<dbReference type="InterPro" id="IPR004107">
    <property type="entry name" value="Integrase_SAM-like_N"/>
</dbReference>
<dbReference type="NCBIfam" id="TIGR02225">
    <property type="entry name" value="recomb_XerD"/>
    <property type="match status" value="1"/>
</dbReference>
<reference evidence="14 15" key="1">
    <citation type="submission" date="2021-03" db="EMBL/GenBank/DDBJ databases">
        <title>Genomic Encyclopedia of Type Strains, Phase IV (KMG-IV): sequencing the most valuable type-strain genomes for metagenomic binning, comparative biology and taxonomic classification.</title>
        <authorList>
            <person name="Goeker M."/>
        </authorList>
    </citation>
    <scope>NUCLEOTIDE SEQUENCE [LARGE SCALE GENOMIC DNA]</scope>
    <source>
        <strain evidence="14 15">DSM 24738</strain>
    </source>
</reference>
<evidence type="ECO:0000256" key="6">
    <source>
        <dbReference type="ARBA" id="ARBA00022829"/>
    </source>
</evidence>
<dbReference type="InterPro" id="IPR013762">
    <property type="entry name" value="Integrase-like_cat_sf"/>
</dbReference>
<evidence type="ECO:0000256" key="4">
    <source>
        <dbReference type="ARBA" id="ARBA00022490"/>
    </source>
</evidence>
<dbReference type="InterPro" id="IPR011932">
    <property type="entry name" value="Recomb_XerD"/>
</dbReference>
<feature type="active site" evidence="11">
    <location>
        <position position="170"/>
    </location>
</feature>
<feature type="active site" evidence="11">
    <location>
        <position position="266"/>
    </location>
</feature>
<keyword evidence="15" id="KW-1185">Reference proteome</keyword>
<protein>
    <recommendedName>
        <fullName evidence="3 11">Tyrosine recombinase XerD</fullName>
    </recommendedName>
</protein>
<dbReference type="NCBIfam" id="NF001399">
    <property type="entry name" value="PRK00283.1"/>
    <property type="match status" value="1"/>
</dbReference>
<dbReference type="RefSeq" id="WP_209811538.1">
    <property type="nucleotide sequence ID" value="NZ_JAGGKT010000011.1"/>
</dbReference>
<evidence type="ECO:0000256" key="7">
    <source>
        <dbReference type="ARBA" id="ARBA00022908"/>
    </source>
</evidence>
<name>A0ABS4GU04_9BACL</name>
<comment type="caution">
    <text evidence="14">The sequence shown here is derived from an EMBL/GenBank/DDBJ whole genome shotgun (WGS) entry which is preliminary data.</text>
</comment>
<dbReference type="InterPro" id="IPR011010">
    <property type="entry name" value="DNA_brk_join_enz"/>
</dbReference>
<evidence type="ECO:0000256" key="5">
    <source>
        <dbReference type="ARBA" id="ARBA00022618"/>
    </source>
</evidence>
<proteinExistence type="inferred from homology"/>
<keyword evidence="5 11" id="KW-0132">Cell division</keyword>
<dbReference type="PANTHER" id="PTHR30349:SF81">
    <property type="entry name" value="TYROSINE RECOMBINASE XERC"/>
    <property type="match status" value="1"/>
</dbReference>
<evidence type="ECO:0000259" key="12">
    <source>
        <dbReference type="PROSITE" id="PS51898"/>
    </source>
</evidence>
<keyword evidence="7 11" id="KW-0229">DNA integration</keyword>
<sequence>MEAWLHKFMDYLHTEKGLAKNSIDSYRRDVISYLLFLETRHVSDLRKATDAEIAQYLYLLKEKGRAPSTISRNIASLRSFYFFLMREKAVDRDPSIHLEIPKVEKKLPRILTIHEVEWLLGAPVESDAAGLRDKAMLELLYASGAKVSELLSLNMVDVNTDLGFVKCSNKMRERFIPLGKFAAQTLEKYLSQGRSEFSRDQGEQALFLNHHGKRLSRQGFWKLIKKYALKAGISVDITPHTLRHSFAAHLLENGADLRAVQEMLGHADLSTTQIYTQLTKLKIRDEYKKAHPRA</sequence>
<dbReference type="PANTHER" id="PTHR30349">
    <property type="entry name" value="PHAGE INTEGRASE-RELATED"/>
    <property type="match status" value="1"/>
</dbReference>
<evidence type="ECO:0000256" key="11">
    <source>
        <dbReference type="HAMAP-Rule" id="MF_01807"/>
    </source>
</evidence>
<keyword evidence="10 11" id="KW-0131">Cell cycle</keyword>
<organism evidence="14 15">
    <name type="scientific">Ammoniphilus resinae</name>
    <dbReference type="NCBI Taxonomy" id="861532"/>
    <lineage>
        <taxon>Bacteria</taxon>
        <taxon>Bacillati</taxon>
        <taxon>Bacillota</taxon>
        <taxon>Bacilli</taxon>
        <taxon>Bacillales</taxon>
        <taxon>Paenibacillaceae</taxon>
        <taxon>Aneurinibacillus group</taxon>
        <taxon>Ammoniphilus</taxon>
    </lineage>
</organism>
<accession>A0ABS4GU04</accession>
<evidence type="ECO:0000256" key="1">
    <source>
        <dbReference type="ARBA" id="ARBA00004496"/>
    </source>
</evidence>
<comment type="subcellular location">
    <subcellularLocation>
        <location evidence="1 11">Cytoplasm</location>
    </subcellularLocation>
</comment>
<dbReference type="InterPro" id="IPR050090">
    <property type="entry name" value="Tyrosine_recombinase_XerCD"/>
</dbReference>
<dbReference type="Gene3D" id="1.10.443.10">
    <property type="entry name" value="Intergrase catalytic core"/>
    <property type="match status" value="1"/>
</dbReference>
<keyword evidence="8 11" id="KW-0238">DNA-binding</keyword>
<comment type="similarity">
    <text evidence="2 11">Belongs to the 'phage' integrase family. XerD subfamily.</text>
</comment>
<comment type="function">
    <text evidence="11">Site-specific tyrosine recombinase, which acts by catalyzing the cutting and rejoining of the recombining DNA molecules. The XerC-XerD complex is essential to convert dimers of the bacterial chromosome into monomers to permit their segregation at cell division. It also contributes to the segregational stability of plasmids.</text>
</comment>
<dbReference type="EMBL" id="JAGGKT010000011">
    <property type="protein sequence ID" value="MBP1933532.1"/>
    <property type="molecule type" value="Genomic_DNA"/>
</dbReference>
<evidence type="ECO:0000256" key="9">
    <source>
        <dbReference type="ARBA" id="ARBA00023172"/>
    </source>
</evidence>
<dbReference type="CDD" id="cd00798">
    <property type="entry name" value="INT_XerDC_C"/>
    <property type="match status" value="1"/>
</dbReference>
<dbReference type="HAMAP" id="MF_01807">
    <property type="entry name" value="Recomb_XerD"/>
    <property type="match status" value="1"/>
</dbReference>
<dbReference type="InterPro" id="IPR010998">
    <property type="entry name" value="Integrase_recombinase_N"/>
</dbReference>
<dbReference type="SUPFAM" id="SSF56349">
    <property type="entry name" value="DNA breaking-rejoining enzymes"/>
    <property type="match status" value="1"/>
</dbReference>
<evidence type="ECO:0000256" key="8">
    <source>
        <dbReference type="ARBA" id="ARBA00023125"/>
    </source>
</evidence>
<dbReference type="PROSITE" id="PS51900">
    <property type="entry name" value="CB"/>
    <property type="match status" value="1"/>
</dbReference>
<dbReference type="InterPro" id="IPR002104">
    <property type="entry name" value="Integrase_catalytic"/>
</dbReference>
<comment type="subunit">
    <text evidence="11">Forms a cyclic heterotetrameric complex composed of two molecules of XerC and two molecules of XerD.</text>
</comment>
<feature type="domain" description="Tyr recombinase" evidence="12">
    <location>
        <begin position="106"/>
        <end position="288"/>
    </location>
</feature>
<evidence type="ECO:0000313" key="14">
    <source>
        <dbReference type="EMBL" id="MBP1933532.1"/>
    </source>
</evidence>
<evidence type="ECO:0000313" key="15">
    <source>
        <dbReference type="Proteomes" id="UP001519343"/>
    </source>
</evidence>
<evidence type="ECO:0000256" key="3">
    <source>
        <dbReference type="ARBA" id="ARBA00015810"/>
    </source>
</evidence>
<feature type="active site" evidence="11">
    <location>
        <position position="240"/>
    </location>
</feature>
<dbReference type="Pfam" id="PF00589">
    <property type="entry name" value="Phage_integrase"/>
    <property type="match status" value="1"/>
</dbReference>
<dbReference type="Proteomes" id="UP001519343">
    <property type="component" value="Unassembled WGS sequence"/>
</dbReference>
<keyword evidence="6 11" id="KW-0159">Chromosome partition</keyword>
<feature type="active site" description="O-(3'-phospho-DNA)-tyrosine intermediate" evidence="11">
    <location>
        <position position="275"/>
    </location>
</feature>
<dbReference type="HAMAP" id="MF_01808">
    <property type="entry name" value="Recomb_XerC_XerD"/>
    <property type="match status" value="1"/>
</dbReference>
<gene>
    <name evidence="11" type="primary">xerD</name>
    <name evidence="14" type="ORF">J2Z37_003545</name>
</gene>